<dbReference type="Proteomes" id="UP000291464">
    <property type="component" value="Segment"/>
</dbReference>
<dbReference type="EMBL" id="MK524490">
    <property type="protein sequence ID" value="QBI96474.1"/>
    <property type="molecule type" value="Genomic_DNA"/>
</dbReference>
<proteinExistence type="predicted"/>
<sequence length="90" mass="9261">MWSELITVVVITMTPPTVSATDAPTMMLTGPTAPHVEAPYVSCRDGYVAPTLDQCPTIQKRTTGPPIPPIGGGPHRRGGLLGLGGVAGIL</sequence>
<gene>
    <name evidence="2" type="primary">19</name>
    <name evidence="2" type="ORF">SEA_DONNY_19</name>
</gene>
<name>A0A481VRH3_9CAUD</name>
<feature type="region of interest" description="Disordered" evidence="1">
    <location>
        <begin position="56"/>
        <end position="78"/>
    </location>
</feature>
<evidence type="ECO:0000313" key="2">
    <source>
        <dbReference type="EMBL" id="QBI96474.1"/>
    </source>
</evidence>
<evidence type="ECO:0000313" key="3">
    <source>
        <dbReference type="Proteomes" id="UP000291464"/>
    </source>
</evidence>
<evidence type="ECO:0000256" key="1">
    <source>
        <dbReference type="SAM" id="MobiDB-lite"/>
    </source>
</evidence>
<reference evidence="2 3" key="1">
    <citation type="submission" date="2019-02" db="EMBL/GenBank/DDBJ databases">
        <authorList>
            <person name="Segura-Totten M."/>
            <person name="Shanks R.A."/>
            <person name="Colston L.E."/>
            <person name="Shook K.D."/>
            <person name="Corbett J.M."/>
            <person name="Lewis V.R."/>
            <person name="Arthur A.C.D."/>
            <person name="Roscher J.E."/>
            <person name="Garlena R.A."/>
            <person name="Russell D.A."/>
            <person name="Pope W.H."/>
            <person name="Jacobs-Sera D."/>
            <person name="Hatfull G.F."/>
        </authorList>
    </citation>
    <scope>NUCLEOTIDE SEQUENCE [LARGE SCALE GENOMIC DNA]</scope>
</reference>
<organism evidence="2 3">
    <name type="scientific">Mycobacterium phage Donny</name>
    <dbReference type="NCBI Taxonomy" id="2530126"/>
    <lineage>
        <taxon>Viruses</taxon>
        <taxon>Duplodnaviria</taxon>
        <taxon>Heunggongvirae</taxon>
        <taxon>Uroviricota</taxon>
        <taxon>Caudoviricetes</taxon>
        <taxon>Bclasvirinae</taxon>
        <taxon>Acadianvirus</taxon>
        <taxon>Acadianvirus acadian</taxon>
    </lineage>
</organism>
<accession>A0A481VRH3</accession>
<protein>
    <submittedName>
        <fullName evidence="2">Uncharacterized protein</fullName>
    </submittedName>
</protein>